<reference evidence="4 5" key="1">
    <citation type="submission" date="2015-04" db="EMBL/GenBank/DDBJ databases">
        <title>Draft genome sequence of bacteremic isolate Catabacter hongkongensis type strain HKU16T.</title>
        <authorList>
            <person name="Lau S.K."/>
            <person name="Teng J.L."/>
            <person name="Huang Y."/>
            <person name="Curreem S.O."/>
            <person name="Tsui S.K."/>
            <person name="Woo P.C."/>
        </authorList>
    </citation>
    <scope>NUCLEOTIDE SEQUENCE [LARGE SCALE GENOMIC DNA]</scope>
    <source>
        <strain evidence="4 5">HKU16</strain>
    </source>
</reference>
<feature type="domain" description="M23ase beta-sheet core" evidence="3">
    <location>
        <begin position="256"/>
        <end position="353"/>
    </location>
</feature>
<feature type="chain" id="PRO_5005638921" evidence="2">
    <location>
        <begin position="22"/>
        <end position="367"/>
    </location>
</feature>
<dbReference type="InterPro" id="IPR050570">
    <property type="entry name" value="Cell_wall_metabolism_enzyme"/>
</dbReference>
<keyword evidence="5" id="KW-1185">Reference proteome</keyword>
<dbReference type="PANTHER" id="PTHR21666:SF270">
    <property type="entry name" value="MUREIN HYDROLASE ACTIVATOR ENVC"/>
    <property type="match status" value="1"/>
</dbReference>
<dbReference type="STRING" id="270498.CHK_0145"/>
<protein>
    <submittedName>
        <fullName evidence="4">Cell wall endopeptidase, family M23/M37</fullName>
    </submittedName>
</protein>
<keyword evidence="2" id="KW-0732">Signal</keyword>
<evidence type="ECO:0000313" key="5">
    <source>
        <dbReference type="Proteomes" id="UP000034076"/>
    </source>
</evidence>
<dbReference type="PROSITE" id="PS51257">
    <property type="entry name" value="PROKAR_LIPOPROTEIN"/>
    <property type="match status" value="1"/>
</dbReference>
<dbReference type="SUPFAM" id="SSF51261">
    <property type="entry name" value="Duplicated hybrid motif"/>
    <property type="match status" value="1"/>
</dbReference>
<dbReference type="OrthoDB" id="2083169at2"/>
<dbReference type="Gene3D" id="2.70.70.10">
    <property type="entry name" value="Glucose Permease (Domain IIA)"/>
    <property type="match status" value="1"/>
</dbReference>
<gene>
    <name evidence="4" type="ORF">CHK_0145</name>
</gene>
<comment type="caution">
    <text evidence="4">The sequence shown here is derived from an EMBL/GenBank/DDBJ whole genome shotgun (WGS) entry which is preliminary data.</text>
</comment>
<evidence type="ECO:0000313" key="4">
    <source>
        <dbReference type="EMBL" id="KKI52375.1"/>
    </source>
</evidence>
<dbReference type="CDD" id="cd12797">
    <property type="entry name" value="M23_peptidase"/>
    <property type="match status" value="1"/>
</dbReference>
<accession>A0A0M2NQ82</accession>
<dbReference type="InterPro" id="IPR011055">
    <property type="entry name" value="Dup_hybrid_motif"/>
</dbReference>
<sequence>MKKWFGIVCITLIAVMLCACSAPQAQPKASDVRAEATATPSPTPSPAPSPVPELTLESVTTEAFAPECYPAQLYPTDTGMRDYELIMEYPEITRDIVESFEAWADEVGNRMAEEYQSYGNVNFQMNAGVPSWQLLAAAAPMAASPEGVPAIFALCVDSSTEVVAGEDGETKATLTLTPKTPQVLFYELPNDTQEETAIPGAFFTCTYLLTLYDDNMELIENSGEYPELTEQLSFPFEERYDYRNGWYNDRDGGARRHTGTDILCPEGTPELACVDGTILAKGSGAGTGNYVILEGADKTQYHYYHMVEVSDLVCAGDSVKRGDPVGLAGNTGNSTANHLHLAIIAPNGMYVNPYPYLKDALPAGQEQ</sequence>
<dbReference type="AlphaFoldDB" id="A0A0M2NQ82"/>
<feature type="signal peptide" evidence="2">
    <location>
        <begin position="1"/>
        <end position="21"/>
    </location>
</feature>
<dbReference type="RefSeq" id="WP_046441990.1">
    <property type="nucleotide sequence ID" value="NZ_LAYJ01000022.1"/>
</dbReference>
<feature type="compositionally biased region" description="Pro residues" evidence="1">
    <location>
        <begin position="41"/>
        <end position="51"/>
    </location>
</feature>
<evidence type="ECO:0000256" key="2">
    <source>
        <dbReference type="SAM" id="SignalP"/>
    </source>
</evidence>
<dbReference type="Proteomes" id="UP000034076">
    <property type="component" value="Unassembled WGS sequence"/>
</dbReference>
<proteinExistence type="predicted"/>
<evidence type="ECO:0000256" key="1">
    <source>
        <dbReference type="SAM" id="MobiDB-lite"/>
    </source>
</evidence>
<dbReference type="Pfam" id="PF01551">
    <property type="entry name" value="Peptidase_M23"/>
    <property type="match status" value="1"/>
</dbReference>
<dbReference type="PANTHER" id="PTHR21666">
    <property type="entry name" value="PEPTIDASE-RELATED"/>
    <property type="match status" value="1"/>
</dbReference>
<feature type="region of interest" description="Disordered" evidence="1">
    <location>
        <begin position="31"/>
        <end position="53"/>
    </location>
</feature>
<dbReference type="InterPro" id="IPR016047">
    <property type="entry name" value="M23ase_b-sheet_dom"/>
</dbReference>
<organism evidence="4 5">
    <name type="scientific">Christensenella hongkongensis</name>
    <dbReference type="NCBI Taxonomy" id="270498"/>
    <lineage>
        <taxon>Bacteria</taxon>
        <taxon>Bacillati</taxon>
        <taxon>Bacillota</taxon>
        <taxon>Clostridia</taxon>
        <taxon>Christensenellales</taxon>
        <taxon>Christensenellaceae</taxon>
        <taxon>Christensenella</taxon>
    </lineage>
</organism>
<dbReference type="GO" id="GO:0004222">
    <property type="term" value="F:metalloendopeptidase activity"/>
    <property type="evidence" value="ECO:0007669"/>
    <property type="project" value="TreeGrafter"/>
</dbReference>
<dbReference type="EMBL" id="LAYJ01000022">
    <property type="protein sequence ID" value="KKI52375.1"/>
    <property type="molecule type" value="Genomic_DNA"/>
</dbReference>
<name>A0A0M2NQ82_9FIRM</name>
<evidence type="ECO:0000259" key="3">
    <source>
        <dbReference type="Pfam" id="PF01551"/>
    </source>
</evidence>